<reference evidence="2 3" key="1">
    <citation type="submission" date="2021-06" db="EMBL/GenBank/DDBJ databases">
        <title>Caerostris extrusa draft genome.</title>
        <authorList>
            <person name="Kono N."/>
            <person name="Arakawa K."/>
        </authorList>
    </citation>
    <scope>NUCLEOTIDE SEQUENCE [LARGE SCALE GENOMIC DNA]</scope>
</reference>
<evidence type="ECO:0000313" key="3">
    <source>
        <dbReference type="Proteomes" id="UP001054945"/>
    </source>
</evidence>
<gene>
    <name evidence="2" type="primary">AVEN_84143_1</name>
    <name evidence="2" type="ORF">CEXT_233021</name>
</gene>
<feature type="compositionally biased region" description="Polar residues" evidence="1">
    <location>
        <begin position="19"/>
        <end position="35"/>
    </location>
</feature>
<feature type="region of interest" description="Disordered" evidence="1">
    <location>
        <begin position="1"/>
        <end position="35"/>
    </location>
</feature>
<keyword evidence="3" id="KW-1185">Reference proteome</keyword>
<sequence length="100" mass="10820">MIKKFEVTVESGRGRKPVASTSVEVGATTSREGASSGVQTCSVMGIAQSFDMHVSTVHEMSCNILHCYPYKITHVLELFSADLPVRHTFAQNFCPLGSGQ</sequence>
<protein>
    <submittedName>
        <fullName evidence="2">Uncharacterized protein</fullName>
    </submittedName>
</protein>
<proteinExistence type="predicted"/>
<accession>A0AAV4VKF4</accession>
<comment type="caution">
    <text evidence="2">The sequence shown here is derived from an EMBL/GenBank/DDBJ whole genome shotgun (WGS) entry which is preliminary data.</text>
</comment>
<evidence type="ECO:0000256" key="1">
    <source>
        <dbReference type="SAM" id="MobiDB-lite"/>
    </source>
</evidence>
<evidence type="ECO:0000313" key="2">
    <source>
        <dbReference type="EMBL" id="GIY70677.1"/>
    </source>
</evidence>
<dbReference type="AlphaFoldDB" id="A0AAV4VKF4"/>
<dbReference type="Proteomes" id="UP001054945">
    <property type="component" value="Unassembled WGS sequence"/>
</dbReference>
<name>A0AAV4VKF4_CAEEX</name>
<organism evidence="2 3">
    <name type="scientific">Caerostris extrusa</name>
    <name type="common">Bark spider</name>
    <name type="synonym">Caerostris bankana</name>
    <dbReference type="NCBI Taxonomy" id="172846"/>
    <lineage>
        <taxon>Eukaryota</taxon>
        <taxon>Metazoa</taxon>
        <taxon>Ecdysozoa</taxon>
        <taxon>Arthropoda</taxon>
        <taxon>Chelicerata</taxon>
        <taxon>Arachnida</taxon>
        <taxon>Araneae</taxon>
        <taxon>Araneomorphae</taxon>
        <taxon>Entelegynae</taxon>
        <taxon>Araneoidea</taxon>
        <taxon>Araneidae</taxon>
        <taxon>Caerostris</taxon>
    </lineage>
</organism>
<dbReference type="EMBL" id="BPLR01014701">
    <property type="protein sequence ID" value="GIY70677.1"/>
    <property type="molecule type" value="Genomic_DNA"/>
</dbReference>